<dbReference type="AlphaFoldDB" id="A0A1B0A834"/>
<name>A0A1B0A834_GLOPL</name>
<dbReference type="EnsemblMetazoa" id="GPAI037259-RA">
    <property type="protein sequence ID" value="GPAI037259-PA"/>
    <property type="gene ID" value="GPAI037259"/>
</dbReference>
<keyword evidence="2" id="KW-1133">Transmembrane helix</keyword>
<evidence type="ECO:0000313" key="4">
    <source>
        <dbReference type="Proteomes" id="UP000092445"/>
    </source>
</evidence>
<protein>
    <submittedName>
        <fullName evidence="3">Uncharacterized protein</fullName>
    </submittedName>
</protein>
<accession>A0A1B0A834</accession>
<feature type="compositionally biased region" description="Acidic residues" evidence="1">
    <location>
        <begin position="37"/>
        <end position="48"/>
    </location>
</feature>
<feature type="region of interest" description="Disordered" evidence="1">
    <location>
        <begin position="30"/>
        <end position="52"/>
    </location>
</feature>
<keyword evidence="2" id="KW-0812">Transmembrane</keyword>
<evidence type="ECO:0000256" key="2">
    <source>
        <dbReference type="SAM" id="Phobius"/>
    </source>
</evidence>
<organism evidence="3 4">
    <name type="scientific">Glossina pallidipes</name>
    <name type="common">Tsetse fly</name>
    <dbReference type="NCBI Taxonomy" id="7398"/>
    <lineage>
        <taxon>Eukaryota</taxon>
        <taxon>Metazoa</taxon>
        <taxon>Ecdysozoa</taxon>
        <taxon>Arthropoda</taxon>
        <taxon>Hexapoda</taxon>
        <taxon>Insecta</taxon>
        <taxon>Pterygota</taxon>
        <taxon>Neoptera</taxon>
        <taxon>Endopterygota</taxon>
        <taxon>Diptera</taxon>
        <taxon>Brachycera</taxon>
        <taxon>Muscomorpha</taxon>
        <taxon>Hippoboscoidea</taxon>
        <taxon>Glossinidae</taxon>
        <taxon>Glossina</taxon>
    </lineage>
</organism>
<reference evidence="4" key="1">
    <citation type="submission" date="2014-03" db="EMBL/GenBank/DDBJ databases">
        <authorList>
            <person name="Aksoy S."/>
            <person name="Warren W."/>
            <person name="Wilson R.K."/>
        </authorList>
    </citation>
    <scope>NUCLEOTIDE SEQUENCE [LARGE SCALE GENOMIC DNA]</scope>
    <source>
        <strain evidence="4">IAEA</strain>
    </source>
</reference>
<evidence type="ECO:0000313" key="3">
    <source>
        <dbReference type="EnsemblMetazoa" id="GPAI037259-PA"/>
    </source>
</evidence>
<evidence type="ECO:0000256" key="1">
    <source>
        <dbReference type="SAM" id="MobiDB-lite"/>
    </source>
</evidence>
<keyword evidence="2" id="KW-0472">Membrane</keyword>
<reference evidence="3" key="2">
    <citation type="submission" date="2020-05" db="UniProtKB">
        <authorList>
            <consortium name="EnsemblMetazoa"/>
        </authorList>
    </citation>
    <scope>IDENTIFICATION</scope>
    <source>
        <strain evidence="3">IAEA</strain>
    </source>
</reference>
<dbReference type="Proteomes" id="UP000092445">
    <property type="component" value="Unassembled WGS sequence"/>
</dbReference>
<keyword evidence="4" id="KW-1185">Reference proteome</keyword>
<dbReference type="VEuPathDB" id="VectorBase:GPAI037259"/>
<feature type="transmembrane region" description="Helical" evidence="2">
    <location>
        <begin position="57"/>
        <end position="78"/>
    </location>
</feature>
<proteinExistence type="predicted"/>
<sequence length="103" mass="11539">MLDSAQVKILSQLCLSVTEHLVCLRCTVHPDGKNDENSYDDDENDTDNNDNNAEESVMFLSFASCFCSIAFAITPLVCSMPCESWRLFQLLADAGRVRCVRLK</sequence>